<evidence type="ECO:0000313" key="3">
    <source>
        <dbReference type="Proteomes" id="UP001249505"/>
    </source>
</evidence>
<feature type="region of interest" description="Disordered" evidence="1">
    <location>
        <begin position="70"/>
        <end position="98"/>
    </location>
</feature>
<protein>
    <recommendedName>
        <fullName evidence="4">Helix-turn-helix domain-containing protein</fullName>
    </recommendedName>
</protein>
<name>A0ABU3FZ63_9GAMM</name>
<evidence type="ECO:0008006" key="4">
    <source>
        <dbReference type="Google" id="ProtNLM"/>
    </source>
</evidence>
<sequence length="128" mass="14161">MSDVRLYTEKQTAMRLSMSVSALQKSRAKGSTAIELGHAPSFIKIGSLVRYTAEDIENFISSAKQYALESESKSSTKEQNLGTVMWGNTGGNERTDNSQHVEMVVEDSMEGRLIKEKKPKCWLTGIGL</sequence>
<dbReference type="EMBL" id="JAUOES010000009">
    <property type="protein sequence ID" value="MDT3280674.1"/>
    <property type="molecule type" value="Genomic_DNA"/>
</dbReference>
<evidence type="ECO:0000313" key="2">
    <source>
        <dbReference type="EMBL" id="MDT3280674.1"/>
    </source>
</evidence>
<organism evidence="2 3">
    <name type="scientific">Shewanella scandinavica</name>
    <dbReference type="NCBI Taxonomy" id="3063538"/>
    <lineage>
        <taxon>Bacteria</taxon>
        <taxon>Pseudomonadati</taxon>
        <taxon>Pseudomonadota</taxon>
        <taxon>Gammaproteobacteria</taxon>
        <taxon>Alteromonadales</taxon>
        <taxon>Shewanellaceae</taxon>
        <taxon>Shewanella</taxon>
    </lineage>
</organism>
<comment type="caution">
    <text evidence="2">The sequence shown here is derived from an EMBL/GenBank/DDBJ whole genome shotgun (WGS) entry which is preliminary data.</text>
</comment>
<proteinExistence type="predicted"/>
<evidence type="ECO:0000256" key="1">
    <source>
        <dbReference type="SAM" id="MobiDB-lite"/>
    </source>
</evidence>
<reference evidence="2 3" key="1">
    <citation type="submission" date="2023-07" db="EMBL/GenBank/DDBJ databases">
        <title>Novel Shewanella species isolated from Baltic Sea sediments.</title>
        <authorList>
            <person name="Martin-Rodriguez A.J."/>
        </authorList>
    </citation>
    <scope>NUCLEOTIDE SEQUENCE [LARGE SCALE GENOMIC DNA]</scope>
    <source>
        <strain evidence="2 3">SP2S1-2</strain>
    </source>
</reference>
<accession>A0ABU3FZ63</accession>
<keyword evidence="3" id="KW-1185">Reference proteome</keyword>
<dbReference type="RefSeq" id="WP_242326116.1">
    <property type="nucleotide sequence ID" value="NZ_JAUOES010000009.1"/>
</dbReference>
<gene>
    <name evidence="2" type="ORF">Q4Q50_10295</name>
</gene>
<dbReference type="Proteomes" id="UP001249505">
    <property type="component" value="Unassembled WGS sequence"/>
</dbReference>